<feature type="region of interest" description="Disordered" evidence="1">
    <location>
        <begin position="1"/>
        <end position="91"/>
    </location>
</feature>
<sequence length="148" mass="15793">MGNDMSSESAPHSRASTYEWVGHPPSFHQPASSPPQPAPAPRGLQYPPLTDLHRAPPAPMGGHKSPPPGTFPQPPHPPLIDLAEPVHERPPIPSRPAVVPLAMWDTLAPAAALREVAHGRVHASRCRRRAGAGTEWAATTLLAASRRN</sequence>
<gene>
    <name evidence="2" type="ORF">AMAG_14189</name>
</gene>
<feature type="compositionally biased region" description="Polar residues" evidence="1">
    <location>
        <begin position="1"/>
        <end position="16"/>
    </location>
</feature>
<proteinExistence type="predicted"/>
<reference evidence="3" key="2">
    <citation type="submission" date="2009-11" db="EMBL/GenBank/DDBJ databases">
        <title>The Genome Sequence of Allomyces macrogynus strain ATCC 38327.</title>
        <authorList>
            <consortium name="The Broad Institute Genome Sequencing Platform"/>
            <person name="Russ C."/>
            <person name="Cuomo C."/>
            <person name="Shea T."/>
            <person name="Young S.K."/>
            <person name="Zeng Q."/>
            <person name="Koehrsen M."/>
            <person name="Haas B."/>
            <person name="Borodovsky M."/>
            <person name="Guigo R."/>
            <person name="Alvarado L."/>
            <person name="Berlin A."/>
            <person name="Borenstein D."/>
            <person name="Chen Z."/>
            <person name="Engels R."/>
            <person name="Freedman E."/>
            <person name="Gellesch M."/>
            <person name="Goldberg J."/>
            <person name="Griggs A."/>
            <person name="Gujja S."/>
            <person name="Heiman D."/>
            <person name="Hepburn T."/>
            <person name="Howarth C."/>
            <person name="Jen D."/>
            <person name="Larson L."/>
            <person name="Lewis B."/>
            <person name="Mehta T."/>
            <person name="Park D."/>
            <person name="Pearson M."/>
            <person name="Roberts A."/>
            <person name="Saif S."/>
            <person name="Shenoy N."/>
            <person name="Sisk P."/>
            <person name="Stolte C."/>
            <person name="Sykes S."/>
            <person name="Walk T."/>
            <person name="White J."/>
            <person name="Yandava C."/>
            <person name="Burger G."/>
            <person name="Gray M.W."/>
            <person name="Holland P.W.H."/>
            <person name="King N."/>
            <person name="Lang F.B.F."/>
            <person name="Roger A.J."/>
            <person name="Ruiz-Trillo I."/>
            <person name="Lander E."/>
            <person name="Nusbaum C."/>
        </authorList>
    </citation>
    <scope>NUCLEOTIDE SEQUENCE [LARGE SCALE GENOMIC DNA]</scope>
    <source>
        <strain evidence="3">ATCC 38327</strain>
    </source>
</reference>
<evidence type="ECO:0000313" key="2">
    <source>
        <dbReference type="EMBL" id="KNE69634.1"/>
    </source>
</evidence>
<dbReference type="VEuPathDB" id="FungiDB:AMAG_14189"/>
<evidence type="ECO:0000256" key="1">
    <source>
        <dbReference type="SAM" id="MobiDB-lite"/>
    </source>
</evidence>
<organism evidence="2 3">
    <name type="scientific">Allomyces macrogynus (strain ATCC 38327)</name>
    <name type="common">Allomyces javanicus var. macrogynus</name>
    <dbReference type="NCBI Taxonomy" id="578462"/>
    <lineage>
        <taxon>Eukaryota</taxon>
        <taxon>Fungi</taxon>
        <taxon>Fungi incertae sedis</taxon>
        <taxon>Blastocladiomycota</taxon>
        <taxon>Blastocladiomycetes</taxon>
        <taxon>Blastocladiales</taxon>
        <taxon>Blastocladiaceae</taxon>
        <taxon>Allomyces</taxon>
    </lineage>
</organism>
<protein>
    <submittedName>
        <fullName evidence="2">Uncharacterized protein</fullName>
    </submittedName>
</protein>
<feature type="compositionally biased region" description="Pro residues" evidence="1">
    <location>
        <begin position="65"/>
        <end position="78"/>
    </location>
</feature>
<keyword evidence="3" id="KW-1185">Reference proteome</keyword>
<evidence type="ECO:0000313" key="3">
    <source>
        <dbReference type="Proteomes" id="UP000054350"/>
    </source>
</evidence>
<dbReference type="Proteomes" id="UP000054350">
    <property type="component" value="Unassembled WGS sequence"/>
</dbReference>
<accession>A0A0L0T524</accession>
<dbReference type="AlphaFoldDB" id="A0A0L0T524"/>
<dbReference type="EMBL" id="GG745361">
    <property type="protein sequence ID" value="KNE69634.1"/>
    <property type="molecule type" value="Genomic_DNA"/>
</dbReference>
<reference evidence="2 3" key="1">
    <citation type="submission" date="2009-11" db="EMBL/GenBank/DDBJ databases">
        <title>Annotation of Allomyces macrogynus ATCC 38327.</title>
        <authorList>
            <consortium name="The Broad Institute Genome Sequencing Platform"/>
            <person name="Russ C."/>
            <person name="Cuomo C."/>
            <person name="Burger G."/>
            <person name="Gray M.W."/>
            <person name="Holland P.W.H."/>
            <person name="King N."/>
            <person name="Lang F.B.F."/>
            <person name="Roger A.J."/>
            <person name="Ruiz-Trillo I."/>
            <person name="Young S.K."/>
            <person name="Zeng Q."/>
            <person name="Gargeya S."/>
            <person name="Fitzgerald M."/>
            <person name="Haas B."/>
            <person name="Abouelleil A."/>
            <person name="Alvarado L."/>
            <person name="Arachchi H.M."/>
            <person name="Berlin A."/>
            <person name="Chapman S.B."/>
            <person name="Gearin G."/>
            <person name="Goldberg J."/>
            <person name="Griggs A."/>
            <person name="Gujja S."/>
            <person name="Hansen M."/>
            <person name="Heiman D."/>
            <person name="Howarth C."/>
            <person name="Larimer J."/>
            <person name="Lui A."/>
            <person name="MacDonald P.J.P."/>
            <person name="McCowen C."/>
            <person name="Montmayeur A."/>
            <person name="Murphy C."/>
            <person name="Neiman D."/>
            <person name="Pearson M."/>
            <person name="Priest M."/>
            <person name="Roberts A."/>
            <person name="Saif S."/>
            <person name="Shea T."/>
            <person name="Sisk P."/>
            <person name="Stolte C."/>
            <person name="Sykes S."/>
            <person name="Wortman J."/>
            <person name="Nusbaum C."/>
            <person name="Birren B."/>
        </authorList>
    </citation>
    <scope>NUCLEOTIDE SEQUENCE [LARGE SCALE GENOMIC DNA]</scope>
    <source>
        <strain evidence="2 3">ATCC 38327</strain>
    </source>
</reference>
<name>A0A0L0T524_ALLM3</name>